<organism evidence="3 4">
    <name type="scientific">Erythroxylum novogranatense</name>
    <dbReference type="NCBI Taxonomy" id="1862640"/>
    <lineage>
        <taxon>Eukaryota</taxon>
        <taxon>Viridiplantae</taxon>
        <taxon>Streptophyta</taxon>
        <taxon>Embryophyta</taxon>
        <taxon>Tracheophyta</taxon>
        <taxon>Spermatophyta</taxon>
        <taxon>Magnoliopsida</taxon>
        <taxon>eudicotyledons</taxon>
        <taxon>Gunneridae</taxon>
        <taxon>Pentapetalae</taxon>
        <taxon>rosids</taxon>
        <taxon>fabids</taxon>
        <taxon>Malpighiales</taxon>
        <taxon>Erythroxylaceae</taxon>
        <taxon>Erythroxylum</taxon>
    </lineage>
</organism>
<reference evidence="3 4" key="1">
    <citation type="submission" date="2021-09" db="EMBL/GenBank/DDBJ databases">
        <title>Genomic insights and catalytic innovation underlie evolution of tropane alkaloids biosynthesis.</title>
        <authorList>
            <person name="Wang Y.-J."/>
            <person name="Tian T."/>
            <person name="Huang J.-P."/>
            <person name="Huang S.-X."/>
        </authorList>
    </citation>
    <scope>NUCLEOTIDE SEQUENCE [LARGE SCALE GENOMIC DNA]</scope>
    <source>
        <strain evidence="3">KIB-2018</strain>
        <tissue evidence="3">Leaf</tissue>
    </source>
</reference>
<feature type="coiled-coil region" evidence="1">
    <location>
        <begin position="124"/>
        <end position="182"/>
    </location>
</feature>
<dbReference type="GO" id="GO:0005856">
    <property type="term" value="C:cytoskeleton"/>
    <property type="evidence" value="ECO:0007669"/>
    <property type="project" value="TreeGrafter"/>
</dbReference>
<sequence>MSSTVALNPESGCSPVSPPLTPDRVGNFDLNKSDYHSSDVSVRGRSSSSSPVSDFEIQSINSSGDIYFSLPINSNQKKLHEKIVGLGTEFPFLGQKLELDAEDNGESMLSTKQEGTGHLLLGKIAKNEEQVRVLLQKLQLSENEVARMRSELQKSAYLKELVETLQAQLKSAHKEIEMREVELDAEKSKVLVLQKQVVEDTSALKGQIKIAEEDLTTLQAKLGSESNKVMEFKDIILQYERDIADRDHELRLLNLSLCETQENFSDQKLRLENDINVLLDKEKLLVERLGKLGETSKTLEEELRKCEDEKTEMKGLHESREIDLQREVSKLKIELLEREGHVEILNKNLDNLKFNYDMLMAAKDEMNAKVSTITADLDSMDNQRAELAEQLRIKNEDLVGMSQHWQKQVDELRLRVEELEGEVNRQKVEISNGAEEKREAIRQLCFSLDHYRSGYKELYQAFVGYKQQTVMAS</sequence>
<keyword evidence="1" id="KW-0175">Coiled coil</keyword>
<feature type="coiled-coil region" evidence="1">
    <location>
        <begin position="289"/>
        <end position="319"/>
    </location>
</feature>
<dbReference type="AlphaFoldDB" id="A0AAV8TB31"/>
<evidence type="ECO:0000256" key="2">
    <source>
        <dbReference type="SAM" id="MobiDB-lite"/>
    </source>
</evidence>
<accession>A0AAV8TB31</accession>
<dbReference type="GO" id="GO:0005200">
    <property type="term" value="F:structural constituent of cytoskeleton"/>
    <property type="evidence" value="ECO:0007669"/>
    <property type="project" value="TreeGrafter"/>
</dbReference>
<evidence type="ECO:0000313" key="3">
    <source>
        <dbReference type="EMBL" id="KAJ8764047.1"/>
    </source>
</evidence>
<dbReference type="PANTHER" id="PTHR47357:SF1">
    <property type="entry name" value="SPINDLE POLE BODY COMPONENT 110"/>
    <property type="match status" value="1"/>
</dbReference>
<feature type="coiled-coil region" evidence="1">
    <location>
        <begin position="349"/>
        <end position="436"/>
    </location>
</feature>
<evidence type="ECO:0000313" key="4">
    <source>
        <dbReference type="Proteomes" id="UP001159364"/>
    </source>
</evidence>
<evidence type="ECO:0000256" key="1">
    <source>
        <dbReference type="SAM" id="Coils"/>
    </source>
</evidence>
<dbReference type="PANTHER" id="PTHR47357">
    <property type="entry name" value="COP1-INTERACTIVE PROTEIN 1"/>
    <property type="match status" value="1"/>
</dbReference>
<proteinExistence type="predicted"/>
<dbReference type="EMBL" id="JAIWQS010000005">
    <property type="protein sequence ID" value="KAJ8764047.1"/>
    <property type="molecule type" value="Genomic_DNA"/>
</dbReference>
<feature type="compositionally biased region" description="Low complexity" evidence="2">
    <location>
        <begin position="38"/>
        <end position="54"/>
    </location>
</feature>
<comment type="caution">
    <text evidence="3">The sequence shown here is derived from an EMBL/GenBank/DDBJ whole genome shotgun (WGS) entry which is preliminary data.</text>
</comment>
<keyword evidence="4" id="KW-1185">Reference proteome</keyword>
<feature type="region of interest" description="Disordered" evidence="2">
    <location>
        <begin position="1"/>
        <end position="54"/>
    </location>
</feature>
<protein>
    <submittedName>
        <fullName evidence="3">Uncharacterized protein</fullName>
    </submittedName>
</protein>
<gene>
    <name evidence="3" type="ORF">K2173_004938</name>
</gene>
<name>A0AAV8TB31_9ROSI</name>
<dbReference type="Proteomes" id="UP001159364">
    <property type="component" value="Linkage Group LG05"/>
</dbReference>